<name>A0A0G8ARV6_9SYNE</name>
<sequence length="81" mass="9257">MDVGYWIMYLTRQSSIQRFSRHGKARVIVPDGSPCTIEADCPCRRAANLRAMRPNHVAMRKSTIERGKMPQIAGETIFFMV</sequence>
<evidence type="ECO:0000313" key="1">
    <source>
        <dbReference type="EMBL" id="KKZ10389.1"/>
    </source>
</evidence>
<comment type="caution">
    <text evidence="1">The sequence shown here is derived from an EMBL/GenBank/DDBJ whole genome shotgun (WGS) entry which is preliminary data.</text>
</comment>
<accession>A0A0G8ARV6</accession>
<dbReference type="PATRIC" id="fig|1608419.3.peg.955"/>
<dbReference type="AlphaFoldDB" id="A0A0G8ARV6"/>
<reference evidence="1 2" key="2">
    <citation type="submission" date="2015-05" db="EMBL/GenBank/DDBJ databases">
        <title>Lifestyle Evolution in Cyanobacterial Symbionts of Sponges.</title>
        <authorList>
            <person name="Burgsdorf I."/>
            <person name="Slaby B.M."/>
            <person name="Handley K.M."/>
            <person name="Haber M."/>
            <person name="Blom J."/>
            <person name="Marshall C.W."/>
            <person name="Gilbert J.A."/>
            <person name="Hentschel U."/>
            <person name="Steindler L."/>
        </authorList>
    </citation>
    <scope>NUCLEOTIDE SEQUENCE [LARGE SCALE GENOMIC DNA]</scope>
    <source>
        <strain evidence="1">15L</strain>
    </source>
</reference>
<proteinExistence type="predicted"/>
<organism evidence="1 2">
    <name type="scientific">Candidatus Synechococcus spongiarum 15L</name>
    <dbReference type="NCBI Taxonomy" id="1608419"/>
    <lineage>
        <taxon>Bacteria</taxon>
        <taxon>Bacillati</taxon>
        <taxon>Cyanobacteriota</taxon>
        <taxon>Cyanophyceae</taxon>
        <taxon>Synechococcales</taxon>
        <taxon>Synechococcaceae</taxon>
        <taxon>Synechococcus</taxon>
    </lineage>
</organism>
<dbReference type="Proteomes" id="UP000035037">
    <property type="component" value="Unassembled WGS sequence"/>
</dbReference>
<dbReference type="EMBL" id="JYFQ01000185">
    <property type="protein sequence ID" value="KKZ10389.1"/>
    <property type="molecule type" value="Genomic_DNA"/>
</dbReference>
<gene>
    <name evidence="1" type="ORF">TQ37_08740</name>
</gene>
<reference evidence="1 2" key="1">
    <citation type="submission" date="2015-02" db="EMBL/GenBank/DDBJ databases">
        <authorList>
            <person name="Slaby B."/>
            <person name="Hentschel U."/>
        </authorList>
    </citation>
    <scope>NUCLEOTIDE SEQUENCE [LARGE SCALE GENOMIC DNA]</scope>
    <source>
        <strain evidence="1">15L</strain>
    </source>
</reference>
<protein>
    <submittedName>
        <fullName evidence="1">Uncharacterized protein</fullName>
    </submittedName>
</protein>
<evidence type="ECO:0000313" key="2">
    <source>
        <dbReference type="Proteomes" id="UP000035037"/>
    </source>
</evidence>